<gene>
    <name evidence="8" type="ORF">DIU31_027560</name>
    <name evidence="9" type="ORF">J3L21_33465</name>
</gene>
<feature type="transmembrane region" description="Helical" evidence="6">
    <location>
        <begin position="181"/>
        <end position="203"/>
    </location>
</feature>
<feature type="transmembrane region" description="Helical" evidence="6">
    <location>
        <begin position="125"/>
        <end position="143"/>
    </location>
</feature>
<organism evidence="8 10">
    <name type="scientific">Mucilaginibacter rubeus</name>
    <dbReference type="NCBI Taxonomy" id="2027860"/>
    <lineage>
        <taxon>Bacteria</taxon>
        <taxon>Pseudomonadati</taxon>
        <taxon>Bacteroidota</taxon>
        <taxon>Sphingobacteriia</taxon>
        <taxon>Sphingobacteriales</taxon>
        <taxon>Sphingobacteriaceae</taxon>
        <taxon>Mucilaginibacter</taxon>
    </lineage>
</organism>
<reference evidence="9 11" key="2">
    <citation type="submission" date="2021-03" db="EMBL/GenBank/DDBJ databases">
        <title>Mucilaginibacter strains isolated from gold and copper mining confer multi heavy-metal resistance.</title>
        <authorList>
            <person name="Li Y."/>
        </authorList>
    </citation>
    <scope>NUCLEOTIDE SEQUENCE [LARGE SCALE GENOMIC DNA]</scope>
    <source>
        <strain evidence="9 11">P2-4</strain>
    </source>
</reference>
<dbReference type="Gene3D" id="1.20.1510.10">
    <property type="entry name" value="Cation efflux protein transmembrane domain"/>
    <property type="match status" value="1"/>
</dbReference>
<evidence type="ECO:0000313" key="11">
    <source>
        <dbReference type="Proteomes" id="UP000663940"/>
    </source>
</evidence>
<keyword evidence="3" id="KW-0862">Zinc</keyword>
<evidence type="ECO:0000256" key="5">
    <source>
        <dbReference type="ARBA" id="ARBA00023136"/>
    </source>
</evidence>
<dbReference type="InterPro" id="IPR027469">
    <property type="entry name" value="Cation_efflux_TMD_sf"/>
</dbReference>
<evidence type="ECO:0000256" key="6">
    <source>
        <dbReference type="SAM" id="Phobius"/>
    </source>
</evidence>
<dbReference type="PANTHER" id="PTHR11562:SF17">
    <property type="entry name" value="RE54080P-RELATED"/>
    <property type="match status" value="1"/>
</dbReference>
<evidence type="ECO:0000256" key="1">
    <source>
        <dbReference type="ARBA" id="ARBA00004141"/>
    </source>
</evidence>
<feature type="transmembrane region" description="Helical" evidence="6">
    <location>
        <begin position="91"/>
        <end position="113"/>
    </location>
</feature>
<evidence type="ECO:0000259" key="7">
    <source>
        <dbReference type="Pfam" id="PF01545"/>
    </source>
</evidence>
<name>A0AAE6JJW1_9SPHI</name>
<proteinExistence type="predicted"/>
<protein>
    <submittedName>
        <fullName evidence="8">Cation transporter</fullName>
    </submittedName>
</protein>
<dbReference type="AlphaFoldDB" id="A0AAE6JJW1"/>
<keyword evidence="11" id="KW-1185">Reference proteome</keyword>
<feature type="transmembrane region" description="Helical" evidence="6">
    <location>
        <begin position="150"/>
        <end position="169"/>
    </location>
</feature>
<dbReference type="GO" id="GO:0005385">
    <property type="term" value="F:zinc ion transmembrane transporter activity"/>
    <property type="evidence" value="ECO:0007669"/>
    <property type="project" value="TreeGrafter"/>
</dbReference>
<evidence type="ECO:0000256" key="2">
    <source>
        <dbReference type="ARBA" id="ARBA00022692"/>
    </source>
</evidence>
<dbReference type="GO" id="GO:0046872">
    <property type="term" value="F:metal ion binding"/>
    <property type="evidence" value="ECO:0007669"/>
    <property type="project" value="InterPro"/>
</dbReference>
<keyword evidence="5 6" id="KW-0472">Membrane</keyword>
<feature type="domain" description="Cation efflux protein transmembrane" evidence="7">
    <location>
        <begin position="92"/>
        <end position="265"/>
    </location>
</feature>
<dbReference type="EMBL" id="CP071880">
    <property type="protein sequence ID" value="QTE50377.1"/>
    <property type="molecule type" value="Genomic_DNA"/>
</dbReference>
<sequence length="269" mass="29307">MEKATFSIPKMDCSAEEQLVRMKLDGEKAVKKLDFDLSGRQLTVFHEGDTGAIDQQLRELNLGSKLLQTEDLGEVDVELSLQGDTVAERRLLWIVFAINFGFFVLEIVTGFIADSMGLVADSLDMLADAFIFAMSLFVVGKAVSSKKKVAAVSGYLQLALAVYGMIEVIRRFAGHDETPNYQIMIAVSAFALAGNALTLYLLYKAKNKEAHIQAGSIFISNDVVINAGVIVAGILVYLVHSRIPDLVIGTIVFVIVGFGAFRILKLAKP</sequence>
<feature type="transmembrane region" description="Helical" evidence="6">
    <location>
        <begin position="223"/>
        <end position="240"/>
    </location>
</feature>
<keyword evidence="3" id="KW-0813">Transport</keyword>
<dbReference type="InterPro" id="IPR036163">
    <property type="entry name" value="HMA_dom_sf"/>
</dbReference>
<feature type="transmembrane region" description="Helical" evidence="6">
    <location>
        <begin position="246"/>
        <end position="264"/>
    </location>
</feature>
<dbReference type="RefSeq" id="WP_112658662.1">
    <property type="nucleotide sequence ID" value="NZ_CP043451.1"/>
</dbReference>
<comment type="subcellular location">
    <subcellularLocation>
        <location evidence="1">Membrane</location>
        <topology evidence="1">Multi-pass membrane protein</topology>
    </subcellularLocation>
</comment>
<dbReference type="Proteomes" id="UP000250557">
    <property type="component" value="Chromosome"/>
</dbReference>
<dbReference type="InterPro" id="IPR058533">
    <property type="entry name" value="Cation_efflux_TM"/>
</dbReference>
<dbReference type="EMBL" id="CP043451">
    <property type="protein sequence ID" value="QEM07079.1"/>
    <property type="molecule type" value="Genomic_DNA"/>
</dbReference>
<dbReference type="Proteomes" id="UP000663940">
    <property type="component" value="Chromosome"/>
</dbReference>
<keyword evidence="3" id="KW-0406">Ion transport</keyword>
<evidence type="ECO:0000256" key="3">
    <source>
        <dbReference type="ARBA" id="ARBA00022906"/>
    </source>
</evidence>
<evidence type="ECO:0000313" key="8">
    <source>
        <dbReference type="EMBL" id="QEM07079.1"/>
    </source>
</evidence>
<keyword evidence="4 6" id="KW-1133">Transmembrane helix</keyword>
<keyword evidence="2 6" id="KW-0812">Transmembrane</keyword>
<evidence type="ECO:0000256" key="4">
    <source>
        <dbReference type="ARBA" id="ARBA00022989"/>
    </source>
</evidence>
<accession>A0AAE6JJW1</accession>
<reference evidence="8 10" key="1">
    <citation type="submission" date="2019-08" db="EMBL/GenBank/DDBJ databases">
        <title>Comparative genome analysis confer to the adaptation heavy metal polluted environment.</title>
        <authorList>
            <person name="Li Y."/>
        </authorList>
    </citation>
    <scope>NUCLEOTIDE SEQUENCE [LARGE SCALE GENOMIC DNA]</scope>
    <source>
        <strain evidence="8 10">P2</strain>
    </source>
</reference>
<keyword evidence="3" id="KW-0864">Zinc transport</keyword>
<dbReference type="InterPro" id="IPR050681">
    <property type="entry name" value="CDF/SLC30A"/>
</dbReference>
<evidence type="ECO:0000313" key="9">
    <source>
        <dbReference type="EMBL" id="QTE50377.1"/>
    </source>
</evidence>
<dbReference type="GO" id="GO:0005886">
    <property type="term" value="C:plasma membrane"/>
    <property type="evidence" value="ECO:0007669"/>
    <property type="project" value="TreeGrafter"/>
</dbReference>
<dbReference type="SUPFAM" id="SSF161111">
    <property type="entry name" value="Cation efflux protein transmembrane domain-like"/>
    <property type="match status" value="1"/>
</dbReference>
<dbReference type="Pfam" id="PF01545">
    <property type="entry name" value="Cation_efflux"/>
    <property type="match status" value="1"/>
</dbReference>
<dbReference type="SUPFAM" id="SSF55008">
    <property type="entry name" value="HMA, heavy metal-associated domain"/>
    <property type="match status" value="1"/>
</dbReference>
<evidence type="ECO:0000313" key="10">
    <source>
        <dbReference type="Proteomes" id="UP000250557"/>
    </source>
</evidence>
<dbReference type="PANTHER" id="PTHR11562">
    <property type="entry name" value="CATION EFFLUX PROTEIN/ ZINC TRANSPORTER"/>
    <property type="match status" value="1"/>
</dbReference>